<feature type="compositionally biased region" description="Polar residues" evidence="6">
    <location>
        <begin position="1"/>
        <end position="23"/>
    </location>
</feature>
<feature type="compositionally biased region" description="Low complexity" evidence="6">
    <location>
        <begin position="185"/>
        <end position="202"/>
    </location>
</feature>
<dbReference type="SMART" id="SM00389">
    <property type="entry name" value="HOX"/>
    <property type="match status" value="1"/>
</dbReference>
<comment type="subcellular location">
    <subcellularLocation>
        <location evidence="5">Nucleus</location>
    </subcellularLocation>
</comment>
<reference evidence="8 9" key="1">
    <citation type="journal article" date="2015" name="Fungal Genet. Biol.">
        <title>Evolution of novel wood decay mechanisms in Agaricales revealed by the genome sequences of Fistulina hepatica and Cylindrobasidium torrendii.</title>
        <authorList>
            <person name="Floudas D."/>
            <person name="Held B.W."/>
            <person name="Riley R."/>
            <person name="Nagy L.G."/>
            <person name="Koehler G."/>
            <person name="Ransdell A.S."/>
            <person name="Younus H."/>
            <person name="Chow J."/>
            <person name="Chiniquy J."/>
            <person name="Lipzen A."/>
            <person name="Tritt A."/>
            <person name="Sun H."/>
            <person name="Haridas S."/>
            <person name="LaButti K."/>
            <person name="Ohm R.A."/>
            <person name="Kues U."/>
            <person name="Blanchette R.A."/>
            <person name="Grigoriev I.V."/>
            <person name="Minto R.E."/>
            <person name="Hibbett D.S."/>
        </authorList>
    </citation>
    <scope>NUCLEOTIDE SEQUENCE [LARGE SCALE GENOMIC DNA]</scope>
    <source>
        <strain evidence="8 9">ATCC 64428</strain>
    </source>
</reference>
<dbReference type="SUPFAM" id="SSF46689">
    <property type="entry name" value="Homeodomain-like"/>
    <property type="match status" value="1"/>
</dbReference>
<dbReference type="AlphaFoldDB" id="A0A0D7A8P9"/>
<dbReference type="CDD" id="cd00086">
    <property type="entry name" value="homeodomain"/>
    <property type="match status" value="1"/>
</dbReference>
<dbReference type="InterPro" id="IPR001356">
    <property type="entry name" value="HD"/>
</dbReference>
<dbReference type="GO" id="GO:0005634">
    <property type="term" value="C:nucleus"/>
    <property type="evidence" value="ECO:0007669"/>
    <property type="project" value="UniProtKB-SubCell"/>
</dbReference>
<feature type="domain" description="Homeobox" evidence="7">
    <location>
        <begin position="264"/>
        <end position="327"/>
    </location>
</feature>
<evidence type="ECO:0000259" key="7">
    <source>
        <dbReference type="PROSITE" id="PS50071"/>
    </source>
</evidence>
<evidence type="ECO:0000256" key="4">
    <source>
        <dbReference type="ARBA" id="ARBA00023242"/>
    </source>
</evidence>
<dbReference type="InterPro" id="IPR008422">
    <property type="entry name" value="KN_HD"/>
</dbReference>
<dbReference type="PANTHER" id="PTHR11850">
    <property type="entry name" value="HOMEOBOX PROTEIN TRANSCRIPTION FACTORS"/>
    <property type="match status" value="1"/>
</dbReference>
<dbReference type="PROSITE" id="PS50071">
    <property type="entry name" value="HOMEOBOX_2"/>
    <property type="match status" value="1"/>
</dbReference>
<dbReference type="OrthoDB" id="10056939at2759"/>
<evidence type="ECO:0000256" key="2">
    <source>
        <dbReference type="ARBA" id="ARBA00023125"/>
    </source>
</evidence>
<evidence type="ECO:0000313" key="9">
    <source>
        <dbReference type="Proteomes" id="UP000054144"/>
    </source>
</evidence>
<dbReference type="Gene3D" id="1.10.10.60">
    <property type="entry name" value="Homeodomain-like"/>
    <property type="match status" value="1"/>
</dbReference>
<evidence type="ECO:0000256" key="3">
    <source>
        <dbReference type="ARBA" id="ARBA00023155"/>
    </source>
</evidence>
<feature type="region of interest" description="Disordered" evidence="6">
    <location>
        <begin position="1"/>
        <end position="45"/>
    </location>
</feature>
<evidence type="ECO:0000256" key="5">
    <source>
        <dbReference type="PROSITE-ProRule" id="PRU00108"/>
    </source>
</evidence>
<keyword evidence="2 5" id="KW-0238">DNA-binding</keyword>
<dbReference type="GO" id="GO:0003677">
    <property type="term" value="F:DNA binding"/>
    <property type="evidence" value="ECO:0007669"/>
    <property type="project" value="UniProtKB-UniRule"/>
</dbReference>
<comment type="similarity">
    <text evidence="1">Belongs to the TALE/M-ATYP homeobox family.</text>
</comment>
<keyword evidence="9" id="KW-1185">Reference proteome</keyword>
<dbReference type="EMBL" id="KN882004">
    <property type="protein sequence ID" value="KIY47183.1"/>
    <property type="molecule type" value="Genomic_DNA"/>
</dbReference>
<sequence>MSSLITELSSGGSISPASTTLQFSRKRCGEVTEDMEPRKRRQLTNGTICPSSCTGVTLERLPRLNTETQEHHGEDISTEEYLGVLSPLPITGLAQMSSPKSSSIDLTQFSWADCAIKTDEIHQFPTFVLKGSSGCVSFDGVSISARGRSTSEWCFSKTDFVESSQAWGDSEPPASTALSPTLAIPSPSQPLSLSSSPTSKVPPVTPEFNPIQARLSTVTPSSASLDSPASPAVPALPVLPSLALSSASVENAALSFDADAISSVGLSRRRGKLPKATTDYLKAWLARNVDHPYPSDEEKRGMCQVTGLNMNQVSNWMINARRRIIAPARVQSFAASLGLCGCLARLGYCNCELYSFTDDHYEEYYRNRVGLPAINPKFALLRLKMAGHHAQLDGEKLKTGTPAGSLFNPFKPADLSFMQAEGVSDWWAPGNDNISVLRSNRDASLLVAESGFVILNAKPAAFHHD</sequence>
<dbReference type="GO" id="GO:0006355">
    <property type="term" value="P:regulation of DNA-templated transcription"/>
    <property type="evidence" value="ECO:0007669"/>
    <property type="project" value="InterPro"/>
</dbReference>
<evidence type="ECO:0000256" key="1">
    <source>
        <dbReference type="ARBA" id="ARBA00005800"/>
    </source>
</evidence>
<evidence type="ECO:0000313" key="8">
    <source>
        <dbReference type="EMBL" id="KIY47183.1"/>
    </source>
</evidence>
<protein>
    <recommendedName>
        <fullName evidence="7">Homeobox domain-containing protein</fullName>
    </recommendedName>
</protein>
<dbReference type="Proteomes" id="UP000054144">
    <property type="component" value="Unassembled WGS sequence"/>
</dbReference>
<gene>
    <name evidence="8" type="ORF">FISHEDRAFT_59824</name>
</gene>
<feature type="region of interest" description="Disordered" evidence="6">
    <location>
        <begin position="165"/>
        <end position="207"/>
    </location>
</feature>
<accession>A0A0D7A8P9</accession>
<organism evidence="8 9">
    <name type="scientific">Fistulina hepatica ATCC 64428</name>
    <dbReference type="NCBI Taxonomy" id="1128425"/>
    <lineage>
        <taxon>Eukaryota</taxon>
        <taxon>Fungi</taxon>
        <taxon>Dikarya</taxon>
        <taxon>Basidiomycota</taxon>
        <taxon>Agaricomycotina</taxon>
        <taxon>Agaricomycetes</taxon>
        <taxon>Agaricomycetidae</taxon>
        <taxon>Agaricales</taxon>
        <taxon>Fistulinaceae</taxon>
        <taxon>Fistulina</taxon>
    </lineage>
</organism>
<proteinExistence type="inferred from homology"/>
<evidence type="ECO:0000256" key="6">
    <source>
        <dbReference type="SAM" id="MobiDB-lite"/>
    </source>
</evidence>
<name>A0A0D7A8P9_9AGAR</name>
<dbReference type="InterPro" id="IPR050224">
    <property type="entry name" value="TALE_homeobox"/>
</dbReference>
<keyword evidence="3 5" id="KW-0371">Homeobox</keyword>
<keyword evidence="4 5" id="KW-0539">Nucleus</keyword>
<feature type="DNA-binding region" description="Homeobox" evidence="5">
    <location>
        <begin position="266"/>
        <end position="328"/>
    </location>
</feature>
<dbReference type="InterPro" id="IPR009057">
    <property type="entry name" value="Homeodomain-like_sf"/>
</dbReference>
<dbReference type="Pfam" id="PF05920">
    <property type="entry name" value="Homeobox_KN"/>
    <property type="match status" value="1"/>
</dbReference>